<dbReference type="InterPro" id="IPR018878">
    <property type="entry name" value="ORF6C_dom"/>
</dbReference>
<evidence type="ECO:0000313" key="3">
    <source>
        <dbReference type="Proteomes" id="UP000645007"/>
    </source>
</evidence>
<evidence type="ECO:0000313" key="2">
    <source>
        <dbReference type="EMBL" id="MBD8085573.1"/>
    </source>
</evidence>
<reference evidence="2 3" key="1">
    <citation type="submission" date="2020-06" db="EMBL/GenBank/DDBJ databases">
        <title>Limosilactobacillus sp. nov.</title>
        <authorList>
            <person name="Ksiezarek M."/>
            <person name="Goncalves Ribeiro T."/>
            <person name="Rocha J."/>
            <person name="Grosso F."/>
            <person name="Peixe L."/>
        </authorList>
    </citation>
    <scope>NUCLEOTIDE SEQUENCE [LARGE SCALE GENOMIC DNA]</scope>
    <source>
        <strain evidence="3">c9Ua_26_M</strain>
    </source>
</reference>
<dbReference type="EMBL" id="JABUXR010000007">
    <property type="protein sequence ID" value="MBD8085573.1"/>
    <property type="molecule type" value="Genomic_DNA"/>
</dbReference>
<dbReference type="RefSeq" id="WP_191911337.1">
    <property type="nucleotide sequence ID" value="NZ_JABUXR010000007.1"/>
</dbReference>
<comment type="caution">
    <text evidence="2">The sequence shown here is derived from an EMBL/GenBank/DDBJ whole genome shotgun (WGS) entry which is preliminary data.</text>
</comment>
<dbReference type="Pfam" id="PF10552">
    <property type="entry name" value="ORF6C"/>
    <property type="match status" value="1"/>
</dbReference>
<organism evidence="2 3">
    <name type="scientific">Limosilactobacillus urinaemulieris</name>
    <dbReference type="NCBI Taxonomy" id="2742600"/>
    <lineage>
        <taxon>Bacteria</taxon>
        <taxon>Bacillati</taxon>
        <taxon>Bacillota</taxon>
        <taxon>Bacilli</taxon>
        <taxon>Lactobacillales</taxon>
        <taxon>Lactobacillaceae</taxon>
        <taxon>Limosilactobacillus</taxon>
    </lineage>
</organism>
<name>A0ABR8ZLB7_9LACO</name>
<keyword evidence="3" id="KW-1185">Reference proteome</keyword>
<accession>A0ABR8ZLB7</accession>
<feature type="domain" description="ORF6C" evidence="1">
    <location>
        <begin position="22"/>
        <end position="127"/>
    </location>
</feature>
<sequence length="137" mass="15772">MIRNSEIVGKSTGHVAQKKRTQLMAEMVTSIDELDTRVTSLEDTMRINGTQEYKIHEKGKTSVIKALGGKDTPAYKQLGRKVFSAIWSEFKHYFDIPRYNELPAKRFNDGLRFVETWHPKQELLMDIEELNKGVGND</sequence>
<evidence type="ECO:0000259" key="1">
    <source>
        <dbReference type="Pfam" id="PF10552"/>
    </source>
</evidence>
<gene>
    <name evidence="2" type="ORF">HUK45_04830</name>
</gene>
<dbReference type="Proteomes" id="UP000645007">
    <property type="component" value="Unassembled WGS sequence"/>
</dbReference>
<proteinExistence type="predicted"/>
<protein>
    <submittedName>
        <fullName evidence="2">ORF6C domain-containing protein</fullName>
    </submittedName>
</protein>